<feature type="transmembrane region" description="Helical" evidence="1">
    <location>
        <begin position="56"/>
        <end position="74"/>
    </location>
</feature>
<feature type="transmembrane region" description="Helical" evidence="1">
    <location>
        <begin position="173"/>
        <end position="194"/>
    </location>
</feature>
<keyword evidence="3" id="KW-1185">Reference proteome</keyword>
<feature type="transmembrane region" description="Helical" evidence="1">
    <location>
        <begin position="137"/>
        <end position="161"/>
    </location>
</feature>
<keyword evidence="1" id="KW-0812">Transmembrane</keyword>
<keyword evidence="1" id="KW-0472">Membrane</keyword>
<feature type="transmembrane region" description="Helical" evidence="1">
    <location>
        <begin position="5"/>
        <end position="23"/>
    </location>
</feature>
<name>A0ABU3LBC9_9FLAO</name>
<accession>A0ABU3LBC9</accession>
<evidence type="ECO:0000313" key="2">
    <source>
        <dbReference type="EMBL" id="MDT7830898.1"/>
    </source>
</evidence>
<dbReference type="Proteomes" id="UP001257277">
    <property type="component" value="Unassembled WGS sequence"/>
</dbReference>
<proteinExistence type="predicted"/>
<evidence type="ECO:0000256" key="1">
    <source>
        <dbReference type="SAM" id="Phobius"/>
    </source>
</evidence>
<dbReference type="EMBL" id="JAVTTO010000001">
    <property type="protein sequence ID" value="MDT7830898.1"/>
    <property type="molecule type" value="Genomic_DNA"/>
</dbReference>
<dbReference type="RefSeq" id="WP_349240154.1">
    <property type="nucleotide sequence ID" value="NZ_JAVTTO010000001.1"/>
</dbReference>
<reference evidence="2 3" key="1">
    <citation type="submission" date="2023-09" db="EMBL/GenBank/DDBJ databases">
        <title>Novel taxa isolated from Blanes Bay.</title>
        <authorList>
            <person name="Rey-Velasco X."/>
            <person name="Lucena T."/>
        </authorList>
    </citation>
    <scope>NUCLEOTIDE SEQUENCE [LARGE SCALE GENOMIC DNA]</scope>
    <source>
        <strain evidence="2 3">S356</strain>
    </source>
</reference>
<keyword evidence="1" id="KW-1133">Transmembrane helix</keyword>
<feature type="transmembrane region" description="Helical" evidence="1">
    <location>
        <begin position="86"/>
        <end position="116"/>
    </location>
</feature>
<organism evidence="2 3">
    <name type="scientific">Asprobacillus argus</name>
    <dbReference type="NCBI Taxonomy" id="3076534"/>
    <lineage>
        <taxon>Bacteria</taxon>
        <taxon>Pseudomonadati</taxon>
        <taxon>Bacteroidota</taxon>
        <taxon>Flavobacteriia</taxon>
        <taxon>Flavobacteriales</taxon>
        <taxon>Flavobacteriaceae</taxon>
        <taxon>Asprobacillus</taxon>
    </lineage>
</organism>
<feature type="transmembrane region" description="Helical" evidence="1">
    <location>
        <begin position="29"/>
        <end position="49"/>
    </location>
</feature>
<protein>
    <submittedName>
        <fullName evidence="2">VC0807 family protein</fullName>
    </submittedName>
</protein>
<gene>
    <name evidence="2" type="ORF">RQM59_00815</name>
</gene>
<dbReference type="NCBIfam" id="NF041646">
    <property type="entry name" value="VC0807_fam"/>
    <property type="match status" value="1"/>
</dbReference>
<comment type="caution">
    <text evidence="2">The sequence shown here is derived from an EMBL/GenBank/DDBJ whole genome shotgun (WGS) entry which is preliminary data.</text>
</comment>
<evidence type="ECO:0000313" key="3">
    <source>
        <dbReference type="Proteomes" id="UP001257277"/>
    </source>
</evidence>
<sequence length="201" mass="23151">MGKRIFLDAFFYLGVPLLMWNLFRENLGDYYAILYGMLPAVIYTIAMAVIKKEWNVTGLFFLSLISLNFVFNLLSKTAEQELWNGVYMSIISIVFYLLTIAVKRPIGMYFFIDYAYAKGVPRKASKTLYRSAQNYHYFVQFTLFLVLREVVVGGIKSFLIFNKGIEAFNTIQVTSSVLGYVFTGLTVVYVIYIIKKTKPQS</sequence>